<evidence type="ECO:0000256" key="1">
    <source>
        <dbReference type="SAM" id="Phobius"/>
    </source>
</evidence>
<sequence>MVGETLQPTPRGWWEKAFVVGLIIGLAVTVAATIAVILKQLDFWSYLVIALGTNIVLQLVLPLLVAPLITKREALDAEMGIVECGIRSRSLPPGPPPPDSSYQSGWLIGYAKKENDSLVFQPRKKSTGSLVGSPLTFQNVTPLTGGLRTPAAASWYLGPLSRGRTVVFLKTDRGVIEVSGSVVGLKAVGAYPAEAV</sequence>
<proteinExistence type="predicted"/>
<accession>A0A4R5K2B1</accession>
<organism evidence="2 3">
    <name type="scientific">Arthrobacter terricola</name>
    <dbReference type="NCBI Taxonomy" id="2547396"/>
    <lineage>
        <taxon>Bacteria</taxon>
        <taxon>Bacillati</taxon>
        <taxon>Actinomycetota</taxon>
        <taxon>Actinomycetes</taxon>
        <taxon>Micrococcales</taxon>
        <taxon>Micrococcaceae</taxon>
        <taxon>Arthrobacter</taxon>
    </lineage>
</organism>
<keyword evidence="3" id="KW-1185">Reference proteome</keyword>
<protein>
    <submittedName>
        <fullName evidence="2">Uncharacterized protein</fullName>
    </submittedName>
</protein>
<comment type="caution">
    <text evidence="2">The sequence shown here is derived from an EMBL/GenBank/DDBJ whole genome shotgun (WGS) entry which is preliminary data.</text>
</comment>
<feature type="transmembrane region" description="Helical" evidence="1">
    <location>
        <begin position="17"/>
        <end position="38"/>
    </location>
</feature>
<dbReference type="OrthoDB" id="4949621at2"/>
<keyword evidence="1" id="KW-1133">Transmembrane helix</keyword>
<keyword evidence="1" id="KW-0472">Membrane</keyword>
<name>A0A4R5K2B1_9MICC</name>
<dbReference type="EMBL" id="SMRU01000076">
    <property type="protein sequence ID" value="TDF84497.1"/>
    <property type="molecule type" value="Genomic_DNA"/>
</dbReference>
<keyword evidence="1" id="KW-0812">Transmembrane</keyword>
<feature type="transmembrane region" description="Helical" evidence="1">
    <location>
        <begin position="44"/>
        <end position="69"/>
    </location>
</feature>
<evidence type="ECO:0000313" key="2">
    <source>
        <dbReference type="EMBL" id="TDF84497.1"/>
    </source>
</evidence>
<dbReference type="Proteomes" id="UP000295511">
    <property type="component" value="Unassembled WGS sequence"/>
</dbReference>
<dbReference type="AlphaFoldDB" id="A0A4R5K2B1"/>
<evidence type="ECO:0000313" key="3">
    <source>
        <dbReference type="Proteomes" id="UP000295511"/>
    </source>
</evidence>
<dbReference type="RefSeq" id="WP_133207131.1">
    <property type="nucleotide sequence ID" value="NZ_SMRU01000076.1"/>
</dbReference>
<gene>
    <name evidence="2" type="ORF">E1809_26065</name>
</gene>
<reference evidence="2 3" key="1">
    <citation type="submission" date="2019-03" db="EMBL/GenBank/DDBJ databases">
        <title>Whole genome sequence of Arthrobacter sp JH1-1.</title>
        <authorList>
            <person name="Trinh H.N."/>
        </authorList>
    </citation>
    <scope>NUCLEOTIDE SEQUENCE [LARGE SCALE GENOMIC DNA]</scope>
    <source>
        <strain evidence="2 3">JH1-1</strain>
    </source>
</reference>